<dbReference type="FunFam" id="3.40.640.10:FF:000084">
    <property type="entry name" value="IscS-like cysteine desulfurase"/>
    <property type="match status" value="1"/>
</dbReference>
<dbReference type="InterPro" id="IPR015422">
    <property type="entry name" value="PyrdxlP-dep_Trfase_small"/>
</dbReference>
<dbReference type="Gene3D" id="3.40.640.10">
    <property type="entry name" value="Type I PLP-dependent aspartate aminotransferase-like (Major domain)"/>
    <property type="match status" value="1"/>
</dbReference>
<keyword evidence="8" id="KW-0411">Iron-sulfur</keyword>
<comment type="cofactor">
    <cofactor evidence="1 10">
        <name>pyridoxal 5'-phosphate</name>
        <dbReference type="ChEBI" id="CHEBI:597326"/>
    </cofactor>
</comment>
<comment type="caution">
    <text evidence="12">The sequence shown here is derived from an EMBL/GenBank/DDBJ whole genome shotgun (WGS) entry which is preliminary data.</text>
</comment>
<dbReference type="PIRSF" id="PIRSF005572">
    <property type="entry name" value="NifS"/>
    <property type="match status" value="1"/>
</dbReference>
<dbReference type="InterPro" id="IPR000192">
    <property type="entry name" value="Aminotrans_V_dom"/>
</dbReference>
<evidence type="ECO:0000256" key="7">
    <source>
        <dbReference type="ARBA" id="ARBA00023004"/>
    </source>
</evidence>
<comment type="similarity">
    <text evidence="2">Belongs to the class-V pyridoxal-phosphate-dependent aminotransferase family. NifS/IscS subfamily.</text>
</comment>
<keyword evidence="13" id="KW-1185">Reference proteome</keyword>
<dbReference type="InterPro" id="IPR020578">
    <property type="entry name" value="Aminotrans_V_PyrdxlP_BS"/>
</dbReference>
<keyword evidence="12" id="KW-0032">Aminotransferase</keyword>
<organism evidence="12 13">
    <name type="scientific">Shuttleworthella satelles DSM 14600</name>
    <dbReference type="NCBI Taxonomy" id="626523"/>
    <lineage>
        <taxon>Bacteria</taxon>
        <taxon>Bacillati</taxon>
        <taxon>Bacillota</taxon>
        <taxon>Clostridia</taxon>
        <taxon>Lachnospirales</taxon>
        <taxon>Lachnospiraceae</taxon>
        <taxon>Shuttleworthella</taxon>
    </lineage>
</organism>
<evidence type="ECO:0000256" key="4">
    <source>
        <dbReference type="ARBA" id="ARBA00022679"/>
    </source>
</evidence>
<dbReference type="Gene3D" id="3.90.1150.10">
    <property type="entry name" value="Aspartate Aminotransferase, domain 1"/>
    <property type="match status" value="1"/>
</dbReference>
<keyword evidence="6" id="KW-0663">Pyridoxal phosphate</keyword>
<dbReference type="PROSITE" id="PS00595">
    <property type="entry name" value="AA_TRANSFER_CLASS_5"/>
    <property type="match status" value="1"/>
</dbReference>
<dbReference type="Pfam" id="PF00266">
    <property type="entry name" value="Aminotran_5"/>
    <property type="match status" value="1"/>
</dbReference>
<evidence type="ECO:0000256" key="2">
    <source>
        <dbReference type="ARBA" id="ARBA00006490"/>
    </source>
</evidence>
<evidence type="ECO:0000256" key="1">
    <source>
        <dbReference type="ARBA" id="ARBA00001933"/>
    </source>
</evidence>
<keyword evidence="4" id="KW-0808">Transferase</keyword>
<evidence type="ECO:0000256" key="8">
    <source>
        <dbReference type="ARBA" id="ARBA00023014"/>
    </source>
</evidence>
<dbReference type="STRING" id="626523.GCWU000342_00906"/>
<dbReference type="PANTHER" id="PTHR11601:SF34">
    <property type="entry name" value="CYSTEINE DESULFURASE"/>
    <property type="match status" value="1"/>
</dbReference>
<evidence type="ECO:0000259" key="11">
    <source>
        <dbReference type="Pfam" id="PF00266"/>
    </source>
</evidence>
<feature type="domain" description="Aminotransferase class V" evidence="11">
    <location>
        <begin position="4"/>
        <end position="273"/>
    </location>
</feature>
<proteinExistence type="inferred from homology"/>
<dbReference type="InterPro" id="IPR016454">
    <property type="entry name" value="Cysteine_dSase"/>
</dbReference>
<keyword evidence="5" id="KW-0479">Metal-binding</keyword>
<dbReference type="InterPro" id="IPR015424">
    <property type="entry name" value="PyrdxlP-dep_Trfase"/>
</dbReference>
<dbReference type="HOGENOM" id="CLU_003433_0_0_9"/>
<accession>C4GAF7</accession>
<evidence type="ECO:0000256" key="10">
    <source>
        <dbReference type="RuleBase" id="RU004504"/>
    </source>
</evidence>
<dbReference type="GO" id="GO:0046872">
    <property type="term" value="F:metal ion binding"/>
    <property type="evidence" value="ECO:0007669"/>
    <property type="project" value="UniProtKB-KW"/>
</dbReference>
<dbReference type="GO" id="GO:0031071">
    <property type="term" value="F:cysteine desulfurase activity"/>
    <property type="evidence" value="ECO:0007669"/>
    <property type="project" value="UniProtKB-EC"/>
</dbReference>
<comment type="catalytic activity">
    <reaction evidence="9">
        <text>(sulfur carrier)-H + L-cysteine = (sulfur carrier)-SH + L-alanine</text>
        <dbReference type="Rhea" id="RHEA:43892"/>
        <dbReference type="Rhea" id="RHEA-COMP:14737"/>
        <dbReference type="Rhea" id="RHEA-COMP:14739"/>
        <dbReference type="ChEBI" id="CHEBI:29917"/>
        <dbReference type="ChEBI" id="CHEBI:35235"/>
        <dbReference type="ChEBI" id="CHEBI:57972"/>
        <dbReference type="ChEBI" id="CHEBI:64428"/>
        <dbReference type="EC" id="2.8.1.7"/>
    </reaction>
</comment>
<dbReference type="eggNOG" id="COG1104">
    <property type="taxonomic scope" value="Bacteria"/>
</dbReference>
<evidence type="ECO:0000313" key="13">
    <source>
        <dbReference type="Proteomes" id="UP000003494"/>
    </source>
</evidence>
<evidence type="ECO:0000256" key="9">
    <source>
        <dbReference type="ARBA" id="ARBA00050776"/>
    </source>
</evidence>
<dbReference type="InterPro" id="IPR015421">
    <property type="entry name" value="PyrdxlP-dep_Trfase_major"/>
</dbReference>
<evidence type="ECO:0000256" key="5">
    <source>
        <dbReference type="ARBA" id="ARBA00022723"/>
    </source>
</evidence>
<dbReference type="SUPFAM" id="SSF53383">
    <property type="entry name" value="PLP-dependent transferases"/>
    <property type="match status" value="1"/>
</dbReference>
<protein>
    <recommendedName>
        <fullName evidence="3">cysteine desulfurase</fullName>
        <ecNumber evidence="3">2.8.1.7</ecNumber>
    </recommendedName>
</protein>
<reference evidence="12" key="1">
    <citation type="submission" date="2009-04" db="EMBL/GenBank/DDBJ databases">
        <authorList>
            <person name="Weinstock G."/>
            <person name="Sodergren E."/>
            <person name="Clifton S."/>
            <person name="Fulton L."/>
            <person name="Fulton B."/>
            <person name="Courtney L."/>
            <person name="Fronick C."/>
            <person name="Harrison M."/>
            <person name="Strong C."/>
            <person name="Farmer C."/>
            <person name="Delahaunty K."/>
            <person name="Markovic C."/>
            <person name="Hall O."/>
            <person name="Minx P."/>
            <person name="Tomlinson C."/>
            <person name="Mitreva M."/>
            <person name="Nelson J."/>
            <person name="Hou S."/>
            <person name="Wollam A."/>
            <person name="Pepin K.H."/>
            <person name="Johnson M."/>
            <person name="Bhonagiri V."/>
            <person name="Nash W.E."/>
            <person name="Warren W."/>
            <person name="Chinwalla A."/>
            <person name="Mardis E.R."/>
            <person name="Wilson R.K."/>
        </authorList>
    </citation>
    <scope>NUCLEOTIDE SEQUENCE [LARGE SCALE GENOMIC DNA]</scope>
    <source>
        <strain evidence="12">DSM 14600</strain>
    </source>
</reference>
<dbReference type="GO" id="GO:0051536">
    <property type="term" value="F:iron-sulfur cluster binding"/>
    <property type="evidence" value="ECO:0007669"/>
    <property type="project" value="UniProtKB-KW"/>
</dbReference>
<sequence length="398" mass="42783">MRGEVLEAMLPYLTEHYGNPSATYGLASEAANAIAIAREQAADLIGAKPHEIFFTSGGTEADNWALRGALLLVETSMRTAEGKSKRHIISSRIEHQAILRCLKRLEEEGLAEVTLLPVDREGLVSPADLKDALRPDTILVSIMAANNEIGSMEPLAKLADLTHEAGALFHTDAVQAFGQIPLDVKKLGVDLLSASAHKIYGPKGTGMLYVRETIPFRSMIQGGAQEKNRRAGTENVPGIVGFGAACVCAKKTLPDRMRREGALRNLLIKRAEEIYPAARLNGPRPKGVGLAHRSSLLEQGTRDEEGPGKMPDWRLPGNVNICFPGKSAELLLIMLEAEGILASAGSACASGSLDPSHVLSAIGLSEDDNRASLRFSLGEETSREEIEKTADALERILK</sequence>
<dbReference type="EC" id="2.8.1.7" evidence="3"/>
<dbReference type="Proteomes" id="UP000003494">
    <property type="component" value="Unassembled WGS sequence"/>
</dbReference>
<dbReference type="EMBL" id="ACIP02000002">
    <property type="protein sequence ID" value="EEP28100.1"/>
    <property type="molecule type" value="Genomic_DNA"/>
</dbReference>
<evidence type="ECO:0000256" key="6">
    <source>
        <dbReference type="ARBA" id="ARBA00022898"/>
    </source>
</evidence>
<gene>
    <name evidence="12" type="ORF">GCWU000342_00906</name>
</gene>
<evidence type="ECO:0000313" key="12">
    <source>
        <dbReference type="EMBL" id="EEP28100.1"/>
    </source>
</evidence>
<dbReference type="PANTHER" id="PTHR11601">
    <property type="entry name" value="CYSTEINE DESULFURYLASE FAMILY MEMBER"/>
    <property type="match status" value="1"/>
</dbReference>
<dbReference type="Gene3D" id="1.10.260.50">
    <property type="match status" value="1"/>
</dbReference>
<name>C4GAF7_9FIRM</name>
<keyword evidence="7" id="KW-0408">Iron</keyword>
<dbReference type="AlphaFoldDB" id="C4GAF7"/>
<dbReference type="GO" id="GO:0008483">
    <property type="term" value="F:transaminase activity"/>
    <property type="evidence" value="ECO:0007669"/>
    <property type="project" value="UniProtKB-KW"/>
</dbReference>
<evidence type="ECO:0000256" key="3">
    <source>
        <dbReference type="ARBA" id="ARBA00012239"/>
    </source>
</evidence>